<organism evidence="1 2">
    <name type="scientific">Aquabacterium commune</name>
    <dbReference type="NCBI Taxonomy" id="70586"/>
    <lineage>
        <taxon>Bacteria</taxon>
        <taxon>Pseudomonadati</taxon>
        <taxon>Pseudomonadota</taxon>
        <taxon>Betaproteobacteria</taxon>
        <taxon>Burkholderiales</taxon>
        <taxon>Aquabacterium</taxon>
    </lineage>
</organism>
<sequence>MLTQQRADQLIKLAKEALARECVTWQENQRQEEMVIAVEDRGMQFLFSMKRNPHEITAQLRTRDRHIPLARIDNAAQHVNPDGNVLRGPHLHWYREGEGLAWAEAIDWYDVARPMDTLVKFLDLIGTRFPAGLQEALL</sequence>
<comment type="caution">
    <text evidence="1">The sequence shown here is derived from an EMBL/GenBank/DDBJ whole genome shotgun (WGS) entry which is preliminary data.</text>
</comment>
<dbReference type="InterPro" id="IPR053916">
    <property type="entry name" value="DUF6978"/>
</dbReference>
<accession>A0A4R6RB75</accession>
<dbReference type="EMBL" id="SNXW01000005">
    <property type="protein sequence ID" value="TDP82876.1"/>
    <property type="molecule type" value="Genomic_DNA"/>
</dbReference>
<dbReference type="Proteomes" id="UP000294593">
    <property type="component" value="Unassembled WGS sequence"/>
</dbReference>
<name>A0A4R6RB75_9BURK</name>
<dbReference type="AlphaFoldDB" id="A0A4R6RB75"/>
<protein>
    <submittedName>
        <fullName evidence="1">Uncharacterized protein</fullName>
    </submittedName>
</protein>
<proteinExistence type="predicted"/>
<dbReference type="RefSeq" id="WP_133608815.1">
    <property type="nucleotide sequence ID" value="NZ_SNXW01000005.1"/>
</dbReference>
<reference evidence="1 2" key="1">
    <citation type="submission" date="2019-03" db="EMBL/GenBank/DDBJ databases">
        <title>Genomic Encyclopedia of Type Strains, Phase IV (KMG-IV): sequencing the most valuable type-strain genomes for metagenomic binning, comparative biology and taxonomic classification.</title>
        <authorList>
            <person name="Goeker M."/>
        </authorList>
    </citation>
    <scope>NUCLEOTIDE SEQUENCE [LARGE SCALE GENOMIC DNA]</scope>
    <source>
        <strain evidence="1 2">DSM 11901</strain>
    </source>
</reference>
<keyword evidence="2" id="KW-1185">Reference proteome</keyword>
<dbReference type="Pfam" id="PF22398">
    <property type="entry name" value="DUF6978"/>
    <property type="match status" value="1"/>
</dbReference>
<dbReference type="OrthoDB" id="1550866at2"/>
<evidence type="ECO:0000313" key="2">
    <source>
        <dbReference type="Proteomes" id="UP000294593"/>
    </source>
</evidence>
<evidence type="ECO:0000313" key="1">
    <source>
        <dbReference type="EMBL" id="TDP82876.1"/>
    </source>
</evidence>
<gene>
    <name evidence="1" type="ORF">EV672_10563</name>
</gene>